<evidence type="ECO:0000313" key="2">
    <source>
        <dbReference type="EMBL" id="KZV51185.1"/>
    </source>
</evidence>
<organism evidence="2 3">
    <name type="scientific">Dorcoceras hygrometricum</name>
    <dbReference type="NCBI Taxonomy" id="472368"/>
    <lineage>
        <taxon>Eukaryota</taxon>
        <taxon>Viridiplantae</taxon>
        <taxon>Streptophyta</taxon>
        <taxon>Embryophyta</taxon>
        <taxon>Tracheophyta</taxon>
        <taxon>Spermatophyta</taxon>
        <taxon>Magnoliopsida</taxon>
        <taxon>eudicotyledons</taxon>
        <taxon>Gunneridae</taxon>
        <taxon>Pentapetalae</taxon>
        <taxon>asterids</taxon>
        <taxon>lamiids</taxon>
        <taxon>Lamiales</taxon>
        <taxon>Gesneriaceae</taxon>
        <taxon>Didymocarpoideae</taxon>
        <taxon>Trichosporeae</taxon>
        <taxon>Loxocarpinae</taxon>
        <taxon>Dorcoceras</taxon>
    </lineage>
</organism>
<dbReference type="EMBL" id="KQ991955">
    <property type="protein sequence ID" value="KZV51185.1"/>
    <property type="molecule type" value="Genomic_DNA"/>
</dbReference>
<dbReference type="Proteomes" id="UP000250235">
    <property type="component" value="Unassembled WGS sequence"/>
</dbReference>
<protein>
    <submittedName>
        <fullName evidence="2">Uncharacterized protein</fullName>
    </submittedName>
</protein>
<feature type="region of interest" description="Disordered" evidence="1">
    <location>
        <begin position="171"/>
        <end position="218"/>
    </location>
</feature>
<gene>
    <name evidence="2" type="ORF">F511_12588</name>
</gene>
<reference evidence="2 3" key="1">
    <citation type="journal article" date="2015" name="Proc. Natl. Acad. Sci. U.S.A.">
        <title>The resurrection genome of Boea hygrometrica: A blueprint for survival of dehydration.</title>
        <authorList>
            <person name="Xiao L."/>
            <person name="Yang G."/>
            <person name="Zhang L."/>
            <person name="Yang X."/>
            <person name="Zhao S."/>
            <person name="Ji Z."/>
            <person name="Zhou Q."/>
            <person name="Hu M."/>
            <person name="Wang Y."/>
            <person name="Chen M."/>
            <person name="Xu Y."/>
            <person name="Jin H."/>
            <person name="Xiao X."/>
            <person name="Hu G."/>
            <person name="Bao F."/>
            <person name="Hu Y."/>
            <person name="Wan P."/>
            <person name="Li L."/>
            <person name="Deng X."/>
            <person name="Kuang T."/>
            <person name="Xiang C."/>
            <person name="Zhu J.K."/>
            <person name="Oliver M.J."/>
            <person name="He Y."/>
        </authorList>
    </citation>
    <scope>NUCLEOTIDE SEQUENCE [LARGE SCALE GENOMIC DNA]</scope>
    <source>
        <strain evidence="3">cv. XS01</strain>
    </source>
</reference>
<accession>A0A2Z7CXV7</accession>
<name>A0A2Z7CXV7_9LAMI</name>
<dbReference type="AlphaFoldDB" id="A0A2Z7CXV7"/>
<evidence type="ECO:0000313" key="3">
    <source>
        <dbReference type="Proteomes" id="UP000250235"/>
    </source>
</evidence>
<feature type="compositionally biased region" description="Polar residues" evidence="1">
    <location>
        <begin position="183"/>
        <end position="196"/>
    </location>
</feature>
<keyword evidence="3" id="KW-1185">Reference proteome</keyword>
<evidence type="ECO:0000256" key="1">
    <source>
        <dbReference type="SAM" id="MobiDB-lite"/>
    </source>
</evidence>
<proteinExistence type="predicted"/>
<sequence length="218" mass="25031">MQMDSDLVIYRTTVIRTFQVVPQFDPFTDSVGVIRLRDWDILVERIVLYANHDRLVLAGTISDTRGSWGDGARHFNMIRWVENSLPFSYIFPSPPPFPSPPSEVVTIVSKRRFRSQNFRWFLVKTNDGVEILIVDRIRRRSSRSTVEGNSLVELVGARRLDANRIYQPTGWQSAGNGAKLEPRSSSRAGKNRTSSASDKKMRRCKFAQEQIKEEEQPT</sequence>